<dbReference type="InterPro" id="IPR018376">
    <property type="entry name" value="Enoyl-CoA_hyd/isom_CS"/>
</dbReference>
<dbReference type="PANTHER" id="PTHR43176">
    <property type="entry name" value="3-HYDROXYISOBUTYRYL-COA HYDROLASE-RELATED"/>
    <property type="match status" value="1"/>
</dbReference>
<reference evidence="6" key="1">
    <citation type="submission" date="2015-05" db="EMBL/GenBank/DDBJ databases">
        <authorList>
            <person name="Fogelqvist Johan"/>
        </authorList>
    </citation>
    <scope>NUCLEOTIDE SEQUENCE [LARGE SCALE GENOMIC DNA]</scope>
</reference>
<dbReference type="CDD" id="cd06558">
    <property type="entry name" value="crotonase-like"/>
    <property type="match status" value="1"/>
</dbReference>
<dbReference type="Pfam" id="PF16113">
    <property type="entry name" value="ECH_2"/>
    <property type="match status" value="2"/>
</dbReference>
<proteinExistence type="predicted"/>
<dbReference type="Gene3D" id="3.90.226.10">
    <property type="entry name" value="2-enoyl-CoA Hydratase, Chain A, domain 1"/>
    <property type="match status" value="2"/>
</dbReference>
<dbReference type="EC" id="3.1.2.4" evidence="2"/>
<accession>A0A0G4NJ86</accession>
<dbReference type="InterPro" id="IPR032259">
    <property type="entry name" value="HIBYL-CoA-H"/>
</dbReference>
<dbReference type="GO" id="GO:0006574">
    <property type="term" value="P:L-valine catabolic process"/>
    <property type="evidence" value="ECO:0007669"/>
    <property type="project" value="TreeGrafter"/>
</dbReference>
<dbReference type="Proteomes" id="UP000045706">
    <property type="component" value="Unassembled WGS sequence"/>
</dbReference>
<organism evidence="5 6">
    <name type="scientific">Verticillium longisporum</name>
    <name type="common">Verticillium dahliae var. longisporum</name>
    <dbReference type="NCBI Taxonomy" id="100787"/>
    <lineage>
        <taxon>Eukaryota</taxon>
        <taxon>Fungi</taxon>
        <taxon>Dikarya</taxon>
        <taxon>Ascomycota</taxon>
        <taxon>Pezizomycotina</taxon>
        <taxon>Sordariomycetes</taxon>
        <taxon>Hypocreomycetidae</taxon>
        <taxon>Glomerellales</taxon>
        <taxon>Plectosphaerellaceae</taxon>
        <taxon>Verticillium</taxon>
    </lineage>
</organism>
<dbReference type="EMBL" id="CVQI01035717">
    <property type="protein sequence ID" value="CRK46493.1"/>
    <property type="molecule type" value="Genomic_DNA"/>
</dbReference>
<dbReference type="GO" id="GO:0003860">
    <property type="term" value="F:3-hydroxyisobutyryl-CoA hydrolase activity"/>
    <property type="evidence" value="ECO:0007669"/>
    <property type="project" value="UniProtKB-EC"/>
</dbReference>
<protein>
    <recommendedName>
        <fullName evidence="2">3-hydroxyisobutyryl-CoA hydrolase</fullName>
        <ecNumber evidence="2">3.1.2.4</ecNumber>
    </recommendedName>
</protein>
<evidence type="ECO:0000313" key="5">
    <source>
        <dbReference type="EMBL" id="CRK46493.1"/>
    </source>
</evidence>
<dbReference type="PANTHER" id="PTHR43176:SF3">
    <property type="entry name" value="3-HYDROXYISOBUTYRYL-COA HYDROLASE, MITOCHONDRIAL"/>
    <property type="match status" value="1"/>
</dbReference>
<evidence type="ECO:0000256" key="3">
    <source>
        <dbReference type="ARBA" id="ARBA00022801"/>
    </source>
</evidence>
<evidence type="ECO:0000256" key="1">
    <source>
        <dbReference type="ARBA" id="ARBA00001709"/>
    </source>
</evidence>
<dbReference type="InterPro" id="IPR045004">
    <property type="entry name" value="ECH_dom"/>
</dbReference>
<dbReference type="GO" id="GO:0005739">
    <property type="term" value="C:mitochondrion"/>
    <property type="evidence" value="ECO:0007669"/>
    <property type="project" value="TreeGrafter"/>
</dbReference>
<dbReference type="PROSITE" id="PS00166">
    <property type="entry name" value="ENOYL_COA_HYDRATASE"/>
    <property type="match status" value="2"/>
</dbReference>
<feature type="domain" description="Enoyl-CoA hydratase/isomerase" evidence="4">
    <location>
        <begin position="214"/>
        <end position="483"/>
    </location>
</feature>
<dbReference type="SUPFAM" id="SSF52096">
    <property type="entry name" value="ClpP/crotonase"/>
    <property type="match status" value="2"/>
</dbReference>
<gene>
    <name evidence="5" type="ORF">BN1723_007100</name>
</gene>
<keyword evidence="3" id="KW-0378">Hydrolase</keyword>
<evidence type="ECO:0000259" key="4">
    <source>
        <dbReference type="Pfam" id="PF16113"/>
    </source>
</evidence>
<name>A0A0G4NJ86_VERLO</name>
<evidence type="ECO:0000313" key="6">
    <source>
        <dbReference type="Proteomes" id="UP000045706"/>
    </source>
</evidence>
<sequence>MFSRAIVLRAGPAAASCRICSHRSLSMPLRAKINNVGGARAQMSTRIRPEDFKPLSEDDPDDVVFNSAFGVRSIELNRPKKLNSLNASMIRKIVPRLNEWEKSDMVNVILMKGAGEKAFCAGGDVTALAQYNQEGPDGWKKSAAYFELEYKLNHYISTYTKPYVAIMDGITMGGGVGLSIHAPFRIATERTVFAMPETTIGFFPDYNQEGPDGWKKSAAYFELEYKLNHYISTYTKPYVAIMDGITMGGGVGLSIHAPFRIATERTVFAMPETTIGFFPDVGASFFLPRMNGGIGTYLALTSDRLKGVNAFYSGIATHYLDSTTLPLVEARLSELRFKDYDSLAHRLAVINSTIEEYTTGLPYGEPILLAGELRRAIDRCFTKDSVPEILKALEAEEGATKAWAQKTLETLHKRSPTAVHVTLRQMRVGRDWSIAKTFQREHQIAAQFMQHPDFTEGVSALLMSKGNPREPAWQPATLEQAAAAGDVAEPFFRYDEGQALELLNDESFDEYPHEFGLPKEDLIEAVVQRGNLTPKEVVSHVAGTYNHRTGVAEGIARIAGKKGARAAKAKA</sequence>
<dbReference type="AlphaFoldDB" id="A0A0G4NJ86"/>
<evidence type="ECO:0000256" key="2">
    <source>
        <dbReference type="ARBA" id="ARBA00011915"/>
    </source>
</evidence>
<comment type="catalytic activity">
    <reaction evidence="1">
        <text>3-hydroxy-2-methylpropanoyl-CoA + H2O = 3-hydroxy-2-methylpropanoate + CoA + H(+)</text>
        <dbReference type="Rhea" id="RHEA:20888"/>
        <dbReference type="ChEBI" id="CHEBI:11805"/>
        <dbReference type="ChEBI" id="CHEBI:15377"/>
        <dbReference type="ChEBI" id="CHEBI:15378"/>
        <dbReference type="ChEBI" id="CHEBI:57287"/>
        <dbReference type="ChEBI" id="CHEBI:57340"/>
        <dbReference type="EC" id="3.1.2.4"/>
    </reaction>
</comment>
<dbReference type="InterPro" id="IPR029045">
    <property type="entry name" value="ClpP/crotonase-like_dom_sf"/>
</dbReference>
<feature type="domain" description="Enoyl-CoA hydratase/isomerase" evidence="4">
    <location>
        <begin position="72"/>
        <end position="205"/>
    </location>
</feature>